<name>A0ABZ0I5P8_9GAMM</name>
<gene>
    <name evidence="2" type="ORF">R0135_01255</name>
</gene>
<keyword evidence="1" id="KW-0472">Membrane</keyword>
<keyword evidence="1" id="KW-1133">Transmembrane helix</keyword>
<evidence type="ECO:0000256" key="1">
    <source>
        <dbReference type="SAM" id="Phobius"/>
    </source>
</evidence>
<sequence>MILRSLTKHVKDQNWFAVVIDFGIVVVGVFIGIQVANWNDERSEQRRDTALLVRLQTDFERIVEFGERITPRVTAQPVSTHKLINAIRSDAKFALDEDGTGSLISAVEAWAPYDNSLAYQEMTEAGTLSRITNPELREALNSYRRAMHADNQLSRYQRELSSKGVIERAVQFNNPPSSLTREVVSFDWEALKETEAHLQVVLNLQNLRSTWSQRSLVSAQRVLKLVNRELVSEAL</sequence>
<keyword evidence="1" id="KW-0812">Transmembrane</keyword>
<dbReference type="RefSeq" id="WP_407348450.1">
    <property type="nucleotide sequence ID" value="NZ_CP136864.1"/>
</dbReference>
<organism evidence="2 3">
    <name type="scientific">Congregibacter variabilis</name>
    <dbReference type="NCBI Taxonomy" id="3081200"/>
    <lineage>
        <taxon>Bacteria</taxon>
        <taxon>Pseudomonadati</taxon>
        <taxon>Pseudomonadota</taxon>
        <taxon>Gammaproteobacteria</taxon>
        <taxon>Cellvibrionales</taxon>
        <taxon>Halieaceae</taxon>
        <taxon>Congregibacter</taxon>
    </lineage>
</organism>
<keyword evidence="3" id="KW-1185">Reference proteome</keyword>
<evidence type="ECO:0000313" key="2">
    <source>
        <dbReference type="EMBL" id="WOJ93810.1"/>
    </source>
</evidence>
<proteinExistence type="predicted"/>
<evidence type="ECO:0000313" key="3">
    <source>
        <dbReference type="Proteomes" id="UP001626537"/>
    </source>
</evidence>
<dbReference type="EMBL" id="CP136864">
    <property type="protein sequence ID" value="WOJ93810.1"/>
    <property type="molecule type" value="Genomic_DNA"/>
</dbReference>
<reference evidence="2 3" key="1">
    <citation type="submission" date="2023-10" db="EMBL/GenBank/DDBJ databases">
        <title>Two novel species belonging to the OM43/NOR5 clade.</title>
        <authorList>
            <person name="Park M."/>
        </authorList>
    </citation>
    <scope>NUCLEOTIDE SEQUENCE [LARGE SCALE GENOMIC DNA]</scope>
    <source>
        <strain evidence="2 3">IMCC43200</strain>
    </source>
</reference>
<dbReference type="Proteomes" id="UP001626537">
    <property type="component" value="Chromosome"/>
</dbReference>
<protein>
    <submittedName>
        <fullName evidence="2">Uncharacterized protein</fullName>
    </submittedName>
</protein>
<feature type="transmembrane region" description="Helical" evidence="1">
    <location>
        <begin position="15"/>
        <end position="38"/>
    </location>
</feature>
<accession>A0ABZ0I5P8</accession>